<dbReference type="InterPro" id="IPR003784">
    <property type="entry name" value="BioY"/>
</dbReference>
<feature type="transmembrane region" description="Helical" evidence="9">
    <location>
        <begin position="31"/>
        <end position="49"/>
    </location>
</feature>
<proteinExistence type="inferred from homology"/>
<dbReference type="PANTHER" id="PTHR34295">
    <property type="entry name" value="BIOTIN TRANSPORTER BIOY"/>
    <property type="match status" value="1"/>
</dbReference>
<dbReference type="EMBL" id="CP095072">
    <property type="protein sequence ID" value="UOQ50414.1"/>
    <property type="molecule type" value="Genomic_DNA"/>
</dbReference>
<comment type="subcellular location">
    <subcellularLocation>
        <location evidence="1 8">Cell membrane</location>
        <topology evidence="1 8">Multi-pass membrane protein</topology>
    </subcellularLocation>
</comment>
<evidence type="ECO:0000256" key="4">
    <source>
        <dbReference type="ARBA" id="ARBA00022475"/>
    </source>
</evidence>
<protein>
    <recommendedName>
        <fullName evidence="8">Biotin transporter</fullName>
    </recommendedName>
</protein>
<evidence type="ECO:0000256" key="5">
    <source>
        <dbReference type="ARBA" id="ARBA00022692"/>
    </source>
</evidence>
<dbReference type="Proteomes" id="UP000831782">
    <property type="component" value="Chromosome"/>
</dbReference>
<keyword evidence="4 8" id="KW-1003">Cell membrane</keyword>
<evidence type="ECO:0000256" key="8">
    <source>
        <dbReference type="PIRNR" id="PIRNR016661"/>
    </source>
</evidence>
<accession>A0ABY4F3F3</accession>
<keyword evidence="11" id="KW-1185">Reference proteome</keyword>
<evidence type="ECO:0000256" key="1">
    <source>
        <dbReference type="ARBA" id="ARBA00004651"/>
    </source>
</evidence>
<feature type="transmembrane region" description="Helical" evidence="9">
    <location>
        <begin position="56"/>
        <end position="76"/>
    </location>
</feature>
<sequence length="186" mass="19448">MKVNHIIYVSMFAAIMGVLGILPPIPLAFSPVPITMQTFGVMLAGSLLGSRFGPKYAALSQMLFLLLVMAGVPLLSGGRGGVGVFFTPSAGFLVGWIAGAYVIGYVCQRMKAVSVSKMLLANAIGGILVIYVIGIPIQAMIMQISVGEAAILSMAFLPGDCLKVTIASLIAVKLHAAIPVNREVRV</sequence>
<keyword evidence="5 9" id="KW-0812">Transmembrane</keyword>
<feature type="transmembrane region" description="Helical" evidence="9">
    <location>
        <begin position="7"/>
        <end position="25"/>
    </location>
</feature>
<dbReference type="Gene3D" id="1.10.1760.20">
    <property type="match status" value="1"/>
</dbReference>
<dbReference type="RefSeq" id="WP_244724078.1">
    <property type="nucleotide sequence ID" value="NZ_CP095072.1"/>
</dbReference>
<organism evidence="10 11">
    <name type="scientific">Gracilibacillus caseinilyticus</name>
    <dbReference type="NCBI Taxonomy" id="2932256"/>
    <lineage>
        <taxon>Bacteria</taxon>
        <taxon>Bacillati</taxon>
        <taxon>Bacillota</taxon>
        <taxon>Bacilli</taxon>
        <taxon>Bacillales</taxon>
        <taxon>Bacillaceae</taxon>
        <taxon>Gracilibacillus</taxon>
    </lineage>
</organism>
<dbReference type="PANTHER" id="PTHR34295:SF4">
    <property type="entry name" value="BIOTIN TRANSPORTER BIOY-RELATED"/>
    <property type="match status" value="1"/>
</dbReference>
<keyword evidence="6 9" id="KW-1133">Transmembrane helix</keyword>
<gene>
    <name evidence="10" type="ORF">MUN88_10335</name>
</gene>
<feature type="transmembrane region" description="Helical" evidence="9">
    <location>
        <begin position="119"/>
        <end position="144"/>
    </location>
</feature>
<comment type="similarity">
    <text evidence="2 8">Belongs to the BioY family.</text>
</comment>
<evidence type="ECO:0000256" key="9">
    <source>
        <dbReference type="SAM" id="Phobius"/>
    </source>
</evidence>
<dbReference type="Pfam" id="PF02632">
    <property type="entry name" value="BioY"/>
    <property type="match status" value="1"/>
</dbReference>
<name>A0ABY4F3F3_9BACI</name>
<evidence type="ECO:0000256" key="7">
    <source>
        <dbReference type="ARBA" id="ARBA00023136"/>
    </source>
</evidence>
<keyword evidence="3 8" id="KW-0813">Transport</keyword>
<feature type="transmembrane region" description="Helical" evidence="9">
    <location>
        <begin position="82"/>
        <end position="107"/>
    </location>
</feature>
<dbReference type="PIRSF" id="PIRSF016661">
    <property type="entry name" value="BioY"/>
    <property type="match status" value="1"/>
</dbReference>
<evidence type="ECO:0000256" key="6">
    <source>
        <dbReference type="ARBA" id="ARBA00022989"/>
    </source>
</evidence>
<keyword evidence="7 8" id="KW-0472">Membrane</keyword>
<evidence type="ECO:0000256" key="3">
    <source>
        <dbReference type="ARBA" id="ARBA00022448"/>
    </source>
</evidence>
<reference evidence="10 11" key="1">
    <citation type="submission" date="2022-04" db="EMBL/GenBank/DDBJ databases">
        <title>Gracilibacillus sp. isolated from saltern.</title>
        <authorList>
            <person name="Won M."/>
            <person name="Lee C.-M."/>
            <person name="Woen H.-Y."/>
            <person name="Kwon S.-W."/>
        </authorList>
    </citation>
    <scope>NUCLEOTIDE SEQUENCE [LARGE SCALE GENOMIC DNA]</scope>
    <source>
        <strain evidence="10 11">SSWR10-1</strain>
    </source>
</reference>
<evidence type="ECO:0000313" key="11">
    <source>
        <dbReference type="Proteomes" id="UP000831782"/>
    </source>
</evidence>
<feature type="transmembrane region" description="Helical" evidence="9">
    <location>
        <begin position="150"/>
        <end position="172"/>
    </location>
</feature>
<evidence type="ECO:0000256" key="2">
    <source>
        <dbReference type="ARBA" id="ARBA00010692"/>
    </source>
</evidence>
<evidence type="ECO:0000313" key="10">
    <source>
        <dbReference type="EMBL" id="UOQ50414.1"/>
    </source>
</evidence>